<dbReference type="SMART" id="SM00875">
    <property type="entry name" value="BACK"/>
    <property type="match status" value="1"/>
</dbReference>
<gene>
    <name evidence="9" type="ORF">APHIGO_LOCUS63</name>
</gene>
<dbReference type="PROSITE" id="PS50097">
    <property type="entry name" value="BTB"/>
    <property type="match status" value="1"/>
</dbReference>
<dbReference type="CDD" id="cd18186">
    <property type="entry name" value="BTB_POZ_ZBTB_KLHL-like"/>
    <property type="match status" value="1"/>
</dbReference>
<dbReference type="InterPro" id="IPR011333">
    <property type="entry name" value="SKP1/BTB/POZ_sf"/>
</dbReference>
<dbReference type="Gene3D" id="1.25.40.420">
    <property type="match status" value="1"/>
</dbReference>
<dbReference type="Pfam" id="PF01344">
    <property type="entry name" value="Kelch_1"/>
    <property type="match status" value="3"/>
</dbReference>
<keyword evidence="4" id="KW-0677">Repeat</keyword>
<dbReference type="OrthoDB" id="6591315at2759"/>
<dbReference type="Gene3D" id="2.120.10.80">
    <property type="entry name" value="Kelch-type beta propeller"/>
    <property type="match status" value="2"/>
</dbReference>
<dbReference type="PANTHER" id="PTHR24412">
    <property type="entry name" value="KELCH PROTEIN"/>
    <property type="match status" value="1"/>
</dbReference>
<comment type="pathway">
    <text evidence="1">Protein modification; protein ubiquitination.</text>
</comment>
<dbReference type="SMART" id="SM00612">
    <property type="entry name" value="Kelch"/>
    <property type="match status" value="5"/>
</dbReference>
<dbReference type="Pfam" id="PF07707">
    <property type="entry name" value="BACK"/>
    <property type="match status" value="1"/>
</dbReference>
<dbReference type="InterPro" id="IPR011705">
    <property type="entry name" value="BACK"/>
</dbReference>
<evidence type="ECO:0000313" key="9">
    <source>
        <dbReference type="EMBL" id="CAH1707576.1"/>
    </source>
</evidence>
<evidence type="ECO:0000256" key="6">
    <source>
        <dbReference type="ARBA" id="ARBA00023203"/>
    </source>
</evidence>
<feature type="domain" description="BTB" evidence="8">
    <location>
        <begin position="49"/>
        <end position="118"/>
    </location>
</feature>
<evidence type="ECO:0000256" key="7">
    <source>
        <dbReference type="ARBA" id="ARBA00043912"/>
    </source>
</evidence>
<evidence type="ECO:0000256" key="1">
    <source>
        <dbReference type="ARBA" id="ARBA00004906"/>
    </source>
</evidence>
<protein>
    <recommendedName>
        <fullName evidence="2">Kelch-like protein diablo</fullName>
    </recommendedName>
</protein>
<dbReference type="SMART" id="SM00225">
    <property type="entry name" value="BTB"/>
    <property type="match status" value="1"/>
</dbReference>
<keyword evidence="3" id="KW-0880">Kelch repeat</keyword>
<keyword evidence="5" id="KW-0833">Ubl conjugation pathway</keyword>
<dbReference type="Proteomes" id="UP001154329">
    <property type="component" value="Chromosome 1"/>
</dbReference>
<keyword evidence="6" id="KW-0009">Actin-binding</keyword>
<name>A0A9P0NA84_APHGO</name>
<comment type="function">
    <text evidence="7">Probable substrate-specific adapter of an E3 ubiquitin-protein ligase complex which mediates the ubiquitination and subsequent proteasomal degradation of target proteins. May have a role in synapse differentiation and growth.</text>
</comment>
<dbReference type="SUPFAM" id="SSF50965">
    <property type="entry name" value="Galactose oxidase, central domain"/>
    <property type="match status" value="1"/>
</dbReference>
<evidence type="ECO:0000256" key="3">
    <source>
        <dbReference type="ARBA" id="ARBA00022441"/>
    </source>
</evidence>
<dbReference type="SUPFAM" id="SSF54695">
    <property type="entry name" value="POZ domain"/>
    <property type="match status" value="1"/>
</dbReference>
<evidence type="ECO:0000256" key="5">
    <source>
        <dbReference type="ARBA" id="ARBA00022786"/>
    </source>
</evidence>
<dbReference type="InterPro" id="IPR000210">
    <property type="entry name" value="BTB/POZ_dom"/>
</dbReference>
<proteinExistence type="predicted"/>
<dbReference type="InterPro" id="IPR015915">
    <property type="entry name" value="Kelch-typ_b-propeller"/>
</dbReference>
<dbReference type="PIRSF" id="PIRSF037037">
    <property type="entry name" value="Kelch-like_protein_gigaxonin"/>
    <property type="match status" value="1"/>
</dbReference>
<dbReference type="GO" id="GO:0003779">
    <property type="term" value="F:actin binding"/>
    <property type="evidence" value="ECO:0007669"/>
    <property type="project" value="UniProtKB-KW"/>
</dbReference>
<keyword evidence="10" id="KW-1185">Reference proteome</keyword>
<organism evidence="9 10">
    <name type="scientific">Aphis gossypii</name>
    <name type="common">Cotton aphid</name>
    <dbReference type="NCBI Taxonomy" id="80765"/>
    <lineage>
        <taxon>Eukaryota</taxon>
        <taxon>Metazoa</taxon>
        <taxon>Ecdysozoa</taxon>
        <taxon>Arthropoda</taxon>
        <taxon>Hexapoda</taxon>
        <taxon>Insecta</taxon>
        <taxon>Pterygota</taxon>
        <taxon>Neoptera</taxon>
        <taxon>Paraneoptera</taxon>
        <taxon>Hemiptera</taxon>
        <taxon>Sternorrhyncha</taxon>
        <taxon>Aphidomorpha</taxon>
        <taxon>Aphidoidea</taxon>
        <taxon>Aphididae</taxon>
        <taxon>Aphidini</taxon>
        <taxon>Aphis</taxon>
        <taxon>Aphis</taxon>
    </lineage>
</organism>
<dbReference type="PANTHER" id="PTHR24412:SF489">
    <property type="entry name" value="RING FINGER DOMAIN AND KELCH REPEAT-CONTAINING PROTEIN DDB_G0271372"/>
    <property type="match status" value="1"/>
</dbReference>
<evidence type="ECO:0000313" key="10">
    <source>
        <dbReference type="Proteomes" id="UP001154329"/>
    </source>
</evidence>
<evidence type="ECO:0000256" key="4">
    <source>
        <dbReference type="ARBA" id="ARBA00022737"/>
    </source>
</evidence>
<dbReference type="InterPro" id="IPR017096">
    <property type="entry name" value="BTB-kelch_protein"/>
</dbReference>
<dbReference type="Gene3D" id="3.30.710.10">
    <property type="entry name" value="Potassium Channel Kv1.1, Chain A"/>
    <property type="match status" value="1"/>
</dbReference>
<dbReference type="InterPro" id="IPR006652">
    <property type="entry name" value="Kelch_1"/>
</dbReference>
<dbReference type="Pfam" id="PF00651">
    <property type="entry name" value="BTB"/>
    <property type="match status" value="1"/>
</dbReference>
<reference evidence="9" key="2">
    <citation type="submission" date="2022-10" db="EMBL/GenBank/DDBJ databases">
        <authorList>
            <consortium name="ENA_rothamsted_submissions"/>
            <consortium name="culmorum"/>
            <person name="King R."/>
        </authorList>
    </citation>
    <scope>NUCLEOTIDE SEQUENCE</scope>
</reference>
<evidence type="ECO:0000259" key="8">
    <source>
        <dbReference type="PROSITE" id="PS50097"/>
    </source>
</evidence>
<dbReference type="EMBL" id="OU899034">
    <property type="protein sequence ID" value="CAH1707576.1"/>
    <property type="molecule type" value="Genomic_DNA"/>
</dbReference>
<dbReference type="AlphaFoldDB" id="A0A9P0NA84"/>
<evidence type="ECO:0000256" key="2">
    <source>
        <dbReference type="ARBA" id="ARBA00013699"/>
    </source>
</evidence>
<sequence>METSNQDSSKSNRYSDEDNEIALTSKGLNYKGINDEPYLRLMQLDESTMDVSLVVNNQKLNAHKAVLASKSDYFDRMFDSYFKERFEDKIEINITDVSFEILSTLVNFFYTSEIYITENNVQDLLISSNIFLLDEIQNVCVNYIKKIIDTENCIKMKDFANTLGLNDLYSLCMSYIVKNFRLVAKTEEFMETNFDEIMLLLKNDDLFAKEDMIYDVVMNWIKYDPITRSKYSSELLWYVRLPLVLNTYQGINKIHEFQGAKINKFSSFRTEHRRPFRKGILVISHQPYTSTPQWYDAALDQWQRCICENCPCMSFQYRLLPPRPFCTMVLLDENRLFTAGGSVYGNGMRTATMFDLKTKKWVLLNDMHYERLKPYVIQLESYVYVIGGYTGEEENVSVIEYYDLKKNAWYDVYCEINYIETFKSGIYVACVKGLIYIIGKTEAGYYDPRNKKWKYIDPIPEYYMGSAVCTLNGNIYIIGGEYLQSCCKTVWAYCTLTEEWVSLAELNFPKSFSGAVAMNGNIYLFGGKMLMTPLSNIFEIYHPHENKWVTSSALMEERRFYIDAIVIEKNSELYEQVFEESTNTIIH</sequence>
<accession>A0A9P0NA84</accession>
<reference evidence="9" key="1">
    <citation type="submission" date="2022-02" db="EMBL/GenBank/DDBJ databases">
        <authorList>
            <person name="King R."/>
        </authorList>
    </citation>
    <scope>NUCLEOTIDE SEQUENCE</scope>
</reference>
<dbReference type="InterPro" id="IPR011043">
    <property type="entry name" value="Gal_Oxase/kelch_b-propeller"/>
</dbReference>